<dbReference type="Proteomes" id="UP001501195">
    <property type="component" value="Unassembled WGS sequence"/>
</dbReference>
<dbReference type="EMBL" id="BAABIL010000138">
    <property type="protein sequence ID" value="GAA4970998.1"/>
    <property type="molecule type" value="Genomic_DNA"/>
</dbReference>
<accession>A0ABP9HHB7</accession>
<comment type="caution">
    <text evidence="1">The sequence shown here is derived from an EMBL/GenBank/DDBJ whole genome shotgun (WGS) entry which is preliminary data.</text>
</comment>
<reference evidence="2" key="1">
    <citation type="journal article" date="2019" name="Int. J. Syst. Evol. Microbiol.">
        <title>The Global Catalogue of Microorganisms (GCM) 10K type strain sequencing project: providing services to taxonomists for standard genome sequencing and annotation.</title>
        <authorList>
            <consortium name="The Broad Institute Genomics Platform"/>
            <consortium name="The Broad Institute Genome Sequencing Center for Infectious Disease"/>
            <person name="Wu L."/>
            <person name="Ma J."/>
        </authorList>
    </citation>
    <scope>NUCLEOTIDE SEQUENCE [LARGE SCALE GENOMIC DNA]</scope>
    <source>
        <strain evidence="2">JCM 18126</strain>
    </source>
</reference>
<evidence type="ECO:0000313" key="2">
    <source>
        <dbReference type="Proteomes" id="UP001501195"/>
    </source>
</evidence>
<evidence type="ECO:0000313" key="1">
    <source>
        <dbReference type="EMBL" id="GAA4970998.1"/>
    </source>
</evidence>
<name>A0ABP9HHB7_9ACTN</name>
<keyword evidence="2" id="KW-1185">Reference proteome</keyword>
<sequence>MPKAFRTRPMSSTDCRQRAATAREHLVVARERLDVATAEPGPSEMAQVAASNAVLSGIAATDAICGSALGECSSEQDHRTATALLKRVHGADELATKLQRLLADETAIQYGGYCTDAVARASVSRAEALVEALSRYHL</sequence>
<organism evidence="1 2">
    <name type="scientific">Kineococcus glutinatus</name>
    <dbReference type="NCBI Taxonomy" id="1070872"/>
    <lineage>
        <taxon>Bacteria</taxon>
        <taxon>Bacillati</taxon>
        <taxon>Actinomycetota</taxon>
        <taxon>Actinomycetes</taxon>
        <taxon>Kineosporiales</taxon>
        <taxon>Kineosporiaceae</taxon>
        <taxon>Kineococcus</taxon>
    </lineage>
</organism>
<protein>
    <recommendedName>
        <fullName evidence="3">HEPN domain-containing protein</fullName>
    </recommendedName>
</protein>
<evidence type="ECO:0008006" key="3">
    <source>
        <dbReference type="Google" id="ProtNLM"/>
    </source>
</evidence>
<proteinExistence type="predicted"/>
<gene>
    <name evidence="1" type="ORF">GCM10023225_11150</name>
</gene>